<organism evidence="1">
    <name type="scientific">Vibrio vulnificus</name>
    <dbReference type="NCBI Taxonomy" id="672"/>
    <lineage>
        <taxon>Bacteria</taxon>
        <taxon>Pseudomonadati</taxon>
        <taxon>Pseudomonadota</taxon>
        <taxon>Gammaproteobacteria</taxon>
        <taxon>Vibrionales</taxon>
        <taxon>Vibrionaceae</taxon>
        <taxon>Vibrio</taxon>
    </lineage>
</organism>
<evidence type="ECO:0000313" key="1">
    <source>
        <dbReference type="EMBL" id="HAS8538249.1"/>
    </source>
</evidence>
<name>A0A8H9K530_VIBVL</name>
<dbReference type="AlphaFoldDB" id="A0A8H9K530"/>
<accession>A0A8H9K530</accession>
<reference evidence="1" key="2">
    <citation type="submission" date="2019-01" db="EMBL/GenBank/DDBJ databases">
        <authorList>
            <consortium name="NCBI Pathogen Detection Project"/>
        </authorList>
    </citation>
    <scope>NUCLEOTIDE SEQUENCE</scope>
    <source>
        <strain evidence="1">BCW_3452</strain>
    </source>
</reference>
<protein>
    <submittedName>
        <fullName evidence="1">Uncharacterized protein</fullName>
    </submittedName>
</protein>
<dbReference type="EMBL" id="DACRBY010000001">
    <property type="protein sequence ID" value="HAS8538249.1"/>
    <property type="molecule type" value="Genomic_DNA"/>
</dbReference>
<sequence length="509" mass="56881">MEKQFFIPVFAVDEAKAAIKSLEKKAIKLGLEAPTLTILEEFSSTTLYTSIVCGDHEEIKSRRVRTQAVVLKGELPKLNGYKLLATIDHVRLENGDYSNDVTIATGQDTFSKEERNTFYSVKPYCGHCNTMRYRKTTYLLENKEGDRIQLGSTCVDDFISSKSLESLVYSTKLNQIVINLDEGGFDSSGLSANNPSMVVDIEYAIKAILGSLSETNDEFISRDTSKRARNLLLGALELDGSKKFFAKVSKESYEFANTIGDGLLITDEGCLVMVKDGKFTSHQDATHNNGNYPNFGIAEFDVVEEGEQFVLTAKDSMASYAYRAQSELQAPECEKINSIISEIQNRFDSSVEIQDLLSISYQAAIERKWVDLYDNGTMGALSKYISIVLNTMGKTYTSRNIKPLDVSLGNEKDKLTIVAEVYDMSDYSFTLSRGYYQEEIQKCAVRFITDEGALVSWEASKHAEELNLEIGKRYTFKGTVKDAVDPDLLKLGVTATRVKGMRKFTETPL</sequence>
<comment type="caution">
    <text evidence="1">The sequence shown here is derived from an EMBL/GenBank/DDBJ whole genome shotgun (WGS) entry which is preliminary data.</text>
</comment>
<gene>
    <name evidence="1" type="ORF">I7730_00350</name>
</gene>
<proteinExistence type="predicted"/>
<dbReference type="Proteomes" id="UP000863257">
    <property type="component" value="Unassembled WGS sequence"/>
</dbReference>
<reference evidence="1" key="1">
    <citation type="journal article" date="2018" name="Genome Biol.">
        <title>SKESA: strategic k-mer extension for scrupulous assemblies.</title>
        <authorList>
            <person name="Souvorov A."/>
            <person name="Agarwala R."/>
            <person name="Lipman D.J."/>
        </authorList>
    </citation>
    <scope>NUCLEOTIDE SEQUENCE</scope>
    <source>
        <strain evidence="1">BCW_3452</strain>
    </source>
</reference>